<keyword evidence="2" id="KW-0812">Transmembrane</keyword>
<accession>A0A813LBB1</accession>
<dbReference type="EMBL" id="CAJNNW010036139">
    <property type="protein sequence ID" value="CAE8732327.1"/>
    <property type="molecule type" value="Genomic_DNA"/>
</dbReference>
<feature type="compositionally biased region" description="Basic and acidic residues" evidence="1">
    <location>
        <begin position="17"/>
        <end position="33"/>
    </location>
</feature>
<evidence type="ECO:0000256" key="2">
    <source>
        <dbReference type="SAM" id="Phobius"/>
    </source>
</evidence>
<dbReference type="Proteomes" id="UP000626109">
    <property type="component" value="Unassembled WGS sequence"/>
</dbReference>
<evidence type="ECO:0000256" key="1">
    <source>
        <dbReference type="SAM" id="MobiDB-lite"/>
    </source>
</evidence>
<feature type="transmembrane region" description="Helical" evidence="2">
    <location>
        <begin position="60"/>
        <end position="79"/>
    </location>
</feature>
<feature type="region of interest" description="Disordered" evidence="1">
    <location>
        <begin position="1"/>
        <end position="58"/>
    </location>
</feature>
<gene>
    <name evidence="3" type="ORF">PGLA2088_LOCUS44162</name>
    <name evidence="4" type="ORF">PGLA2088_LOCUS46351</name>
</gene>
<keyword evidence="2" id="KW-0472">Membrane</keyword>
<proteinExistence type="predicted"/>
<dbReference type="AlphaFoldDB" id="A0A813LBB1"/>
<organism evidence="3 5">
    <name type="scientific">Polarella glacialis</name>
    <name type="common">Dinoflagellate</name>
    <dbReference type="NCBI Taxonomy" id="89957"/>
    <lineage>
        <taxon>Eukaryota</taxon>
        <taxon>Sar</taxon>
        <taxon>Alveolata</taxon>
        <taxon>Dinophyceae</taxon>
        <taxon>Suessiales</taxon>
        <taxon>Suessiaceae</taxon>
        <taxon>Polarella</taxon>
    </lineage>
</organism>
<reference evidence="3" key="1">
    <citation type="submission" date="2021-02" db="EMBL/GenBank/DDBJ databases">
        <authorList>
            <person name="Dougan E. K."/>
            <person name="Rhodes N."/>
            <person name="Thang M."/>
            <person name="Chan C."/>
        </authorList>
    </citation>
    <scope>NUCLEOTIDE SEQUENCE</scope>
</reference>
<sequence length="104" mass="10774">MEAEVEKAEGMLGMSSGKEEEKEEEPAKKKNDDTNSDSTNDDSPMQLSEKVADLSSQSQLGVGQAAVGLAVVAVAWAFVSKVRLGPSSRGLALPLLASPEASGP</sequence>
<protein>
    <submittedName>
        <fullName evidence="3">Uncharacterized protein</fullName>
    </submittedName>
</protein>
<evidence type="ECO:0000313" key="4">
    <source>
        <dbReference type="EMBL" id="CAE8732327.1"/>
    </source>
</evidence>
<evidence type="ECO:0000313" key="3">
    <source>
        <dbReference type="EMBL" id="CAE8725538.1"/>
    </source>
</evidence>
<keyword evidence="2" id="KW-1133">Transmembrane helix</keyword>
<evidence type="ECO:0000313" key="5">
    <source>
        <dbReference type="Proteomes" id="UP000626109"/>
    </source>
</evidence>
<name>A0A813LBB1_POLGL</name>
<comment type="caution">
    <text evidence="3">The sequence shown here is derived from an EMBL/GenBank/DDBJ whole genome shotgun (WGS) entry which is preliminary data.</text>
</comment>
<dbReference type="EMBL" id="CAJNNW010035088">
    <property type="protein sequence ID" value="CAE8725538.1"/>
    <property type="molecule type" value="Genomic_DNA"/>
</dbReference>